<sequence>MTSTTAILRATRHHLQLPTLMNGNGNSAFYYAMKRNKRLFPEIREIEETMSRYLILPKGWDFIVNFMAKWWLPARFLFLITGQIWMTSGHKGR</sequence>
<evidence type="ECO:0000313" key="1">
    <source>
        <dbReference type="EnsemblPlants" id="cds.novel_model_1557_5bd9a17a"/>
    </source>
</evidence>
<keyword evidence="2" id="KW-1185">Reference proteome</keyword>
<organism evidence="1 2">
    <name type="scientific">Cannabis sativa</name>
    <name type="common">Hemp</name>
    <name type="synonym">Marijuana</name>
    <dbReference type="NCBI Taxonomy" id="3483"/>
    <lineage>
        <taxon>Eukaryota</taxon>
        <taxon>Viridiplantae</taxon>
        <taxon>Streptophyta</taxon>
        <taxon>Embryophyta</taxon>
        <taxon>Tracheophyta</taxon>
        <taxon>Spermatophyta</taxon>
        <taxon>Magnoliopsida</taxon>
        <taxon>eudicotyledons</taxon>
        <taxon>Gunneridae</taxon>
        <taxon>Pentapetalae</taxon>
        <taxon>rosids</taxon>
        <taxon>fabids</taxon>
        <taxon>Rosales</taxon>
        <taxon>Cannabaceae</taxon>
        <taxon>Cannabis</taxon>
    </lineage>
</organism>
<dbReference type="EnsemblPlants" id="novel_model_1557_5bd9a17a">
    <property type="protein sequence ID" value="cds.novel_model_1557_5bd9a17a"/>
    <property type="gene ID" value="novel_gene_867_5bd9a17a"/>
</dbReference>
<dbReference type="AlphaFoldDB" id="A0A803QUJ2"/>
<accession>A0A803QUJ2</accession>
<reference evidence="1" key="2">
    <citation type="submission" date="2021-03" db="UniProtKB">
        <authorList>
            <consortium name="EnsemblPlants"/>
        </authorList>
    </citation>
    <scope>IDENTIFICATION</scope>
</reference>
<evidence type="ECO:0000313" key="2">
    <source>
        <dbReference type="Proteomes" id="UP000596661"/>
    </source>
</evidence>
<dbReference type="Gramene" id="novel_model_1557_5bd9a17a">
    <property type="protein sequence ID" value="cds.novel_model_1557_5bd9a17a"/>
    <property type="gene ID" value="novel_gene_867_5bd9a17a"/>
</dbReference>
<proteinExistence type="predicted"/>
<name>A0A803QUJ2_CANSA</name>
<dbReference type="Proteomes" id="UP000596661">
    <property type="component" value="Chromosome 2"/>
</dbReference>
<reference evidence="1" key="1">
    <citation type="submission" date="2018-11" db="EMBL/GenBank/DDBJ databases">
        <authorList>
            <person name="Grassa J C."/>
        </authorList>
    </citation>
    <scope>NUCLEOTIDE SEQUENCE [LARGE SCALE GENOMIC DNA]</scope>
</reference>
<protein>
    <submittedName>
        <fullName evidence="1">Uncharacterized protein</fullName>
    </submittedName>
</protein>
<dbReference type="EMBL" id="UZAU01000228">
    <property type="status" value="NOT_ANNOTATED_CDS"/>
    <property type="molecule type" value="Genomic_DNA"/>
</dbReference>